<reference evidence="1" key="1">
    <citation type="submission" date="2014-02" db="EMBL/GenBank/DDBJ databases">
        <title>The Genome Sequence of Trichophyton rubrum (morphotype fischeri) CBS 288.86.</title>
        <authorList>
            <consortium name="The Broad Institute Genomics Platform"/>
            <person name="Cuomo C.A."/>
            <person name="White T.C."/>
            <person name="Graser Y."/>
            <person name="Martinez-Rossi N."/>
            <person name="Heitman J."/>
            <person name="Young S.K."/>
            <person name="Zeng Q."/>
            <person name="Gargeya S."/>
            <person name="Abouelleil A."/>
            <person name="Alvarado L."/>
            <person name="Chapman S.B."/>
            <person name="Gainer-Dewar J."/>
            <person name="Goldberg J."/>
            <person name="Griggs A."/>
            <person name="Gujja S."/>
            <person name="Hansen M."/>
            <person name="Howarth C."/>
            <person name="Imamovic A."/>
            <person name="Larimer J."/>
            <person name="Martinez D."/>
            <person name="Murphy C."/>
            <person name="Pearson M.D."/>
            <person name="Persinoti G."/>
            <person name="Poon T."/>
            <person name="Priest M."/>
            <person name="Roberts A.D."/>
            <person name="Saif S."/>
            <person name="Shea T.D."/>
            <person name="Sykes S.N."/>
            <person name="Wortman J."/>
            <person name="Nusbaum C."/>
            <person name="Birren B."/>
        </authorList>
    </citation>
    <scope>NUCLEOTIDE SEQUENCE [LARGE SCALE GENOMIC DNA]</scope>
    <source>
        <strain evidence="1">CBS 288.86</strain>
    </source>
</reference>
<accession>A0A022WCY7</accession>
<proteinExistence type="predicted"/>
<organism evidence="1">
    <name type="scientific">Trichophyton rubrum CBS 288.86</name>
    <dbReference type="NCBI Taxonomy" id="1215330"/>
    <lineage>
        <taxon>Eukaryota</taxon>
        <taxon>Fungi</taxon>
        <taxon>Dikarya</taxon>
        <taxon>Ascomycota</taxon>
        <taxon>Pezizomycotina</taxon>
        <taxon>Eurotiomycetes</taxon>
        <taxon>Eurotiomycetidae</taxon>
        <taxon>Onygenales</taxon>
        <taxon>Arthrodermataceae</taxon>
        <taxon>Trichophyton</taxon>
    </lineage>
</organism>
<protein>
    <submittedName>
        <fullName evidence="1">Uncharacterized protein</fullName>
    </submittedName>
</protein>
<evidence type="ECO:0000313" key="1">
    <source>
        <dbReference type="EMBL" id="EZF56169.1"/>
    </source>
</evidence>
<dbReference type="AlphaFoldDB" id="A0A022WCY7"/>
<dbReference type="Proteomes" id="UP000023758">
    <property type="component" value="Unassembled WGS sequence"/>
</dbReference>
<sequence>MESIRISGLADSKHLPGSLLTSETSQTCLPSIVLELWIMLSQEQTIWAMDFRREGLHEFTKYRDFFPWKSVAPFETGYPALNIGTDCEMRASANFCIRGTELPLAVGIPICANSSASS</sequence>
<dbReference type="HOGENOM" id="CLU_2074832_0_0_1"/>
<gene>
    <name evidence="1" type="ORF">H103_01413</name>
</gene>
<name>A0A022WCY7_TRIRU</name>
<dbReference type="EMBL" id="KK207727">
    <property type="protein sequence ID" value="EZF56169.1"/>
    <property type="molecule type" value="Genomic_DNA"/>
</dbReference>